<name>A0A4Y7J4D9_PAPSO</name>
<evidence type="ECO:0000256" key="1">
    <source>
        <dbReference type="SAM" id="MobiDB-lite"/>
    </source>
</evidence>
<dbReference type="Gramene" id="RZC54599">
    <property type="protein sequence ID" value="RZC54599"/>
    <property type="gene ID" value="C5167_013442"/>
</dbReference>
<dbReference type="AlphaFoldDB" id="A0A4Y7J4D9"/>
<reference evidence="2 3" key="1">
    <citation type="journal article" date="2018" name="Science">
        <title>The opium poppy genome and morphinan production.</title>
        <authorList>
            <person name="Guo L."/>
            <person name="Winzer T."/>
            <person name="Yang X."/>
            <person name="Li Y."/>
            <person name="Ning Z."/>
            <person name="He Z."/>
            <person name="Teodor R."/>
            <person name="Lu Y."/>
            <person name="Bowser T.A."/>
            <person name="Graham I.A."/>
            <person name="Ye K."/>
        </authorList>
    </citation>
    <scope>NUCLEOTIDE SEQUENCE [LARGE SCALE GENOMIC DNA]</scope>
    <source>
        <strain evidence="3">cv. HN1</strain>
        <tissue evidence="2">Leaves</tissue>
    </source>
</reference>
<evidence type="ECO:0000313" key="2">
    <source>
        <dbReference type="EMBL" id="RZC54599.1"/>
    </source>
</evidence>
<feature type="compositionally biased region" description="Basic and acidic residues" evidence="1">
    <location>
        <begin position="53"/>
        <end position="68"/>
    </location>
</feature>
<evidence type="ECO:0000313" key="3">
    <source>
        <dbReference type="Proteomes" id="UP000316621"/>
    </source>
</evidence>
<sequence length="82" mass="9415">MEQGRLRILLGDILELNKKSVELSDDISRFEHEELLDASQKGPNGSGKPGRSVNERNGEKSEDGRNESEWMFSKGRREIHKY</sequence>
<keyword evidence="3" id="KW-1185">Reference proteome</keyword>
<feature type="region of interest" description="Disordered" evidence="1">
    <location>
        <begin position="34"/>
        <end position="82"/>
    </location>
</feature>
<dbReference type="Proteomes" id="UP000316621">
    <property type="component" value="Chromosome 3"/>
</dbReference>
<protein>
    <submittedName>
        <fullName evidence="2">Uncharacterized protein</fullName>
    </submittedName>
</protein>
<proteinExistence type="predicted"/>
<dbReference type="EMBL" id="CM010717">
    <property type="protein sequence ID" value="RZC54599.1"/>
    <property type="molecule type" value="Genomic_DNA"/>
</dbReference>
<gene>
    <name evidence="2" type="ORF">C5167_013442</name>
</gene>
<organism evidence="2 3">
    <name type="scientific">Papaver somniferum</name>
    <name type="common">Opium poppy</name>
    <dbReference type="NCBI Taxonomy" id="3469"/>
    <lineage>
        <taxon>Eukaryota</taxon>
        <taxon>Viridiplantae</taxon>
        <taxon>Streptophyta</taxon>
        <taxon>Embryophyta</taxon>
        <taxon>Tracheophyta</taxon>
        <taxon>Spermatophyta</taxon>
        <taxon>Magnoliopsida</taxon>
        <taxon>Ranunculales</taxon>
        <taxon>Papaveraceae</taxon>
        <taxon>Papaveroideae</taxon>
        <taxon>Papaver</taxon>
    </lineage>
</organism>
<accession>A0A4Y7J4D9</accession>